<reference evidence="1" key="2">
    <citation type="journal article" date="2007" name="Science">
        <title>Draft genome sequence of the sexually transmitted pathogen Trichomonas vaginalis.</title>
        <authorList>
            <person name="Carlton J.M."/>
            <person name="Hirt R.P."/>
            <person name="Silva J.C."/>
            <person name="Delcher A.L."/>
            <person name="Schatz M."/>
            <person name="Zhao Q."/>
            <person name="Wortman J.R."/>
            <person name="Bidwell S.L."/>
            <person name="Alsmark U.C.M."/>
            <person name="Besteiro S."/>
            <person name="Sicheritz-Ponten T."/>
            <person name="Noel C.J."/>
            <person name="Dacks J.B."/>
            <person name="Foster P.G."/>
            <person name="Simillion C."/>
            <person name="Van de Peer Y."/>
            <person name="Miranda-Saavedra D."/>
            <person name="Barton G.J."/>
            <person name="Westrop G.D."/>
            <person name="Mueller S."/>
            <person name="Dessi D."/>
            <person name="Fiori P.L."/>
            <person name="Ren Q."/>
            <person name="Paulsen I."/>
            <person name="Zhang H."/>
            <person name="Bastida-Corcuera F.D."/>
            <person name="Simoes-Barbosa A."/>
            <person name="Brown M.T."/>
            <person name="Hayes R.D."/>
            <person name="Mukherjee M."/>
            <person name="Okumura C.Y."/>
            <person name="Schneider R."/>
            <person name="Smith A.J."/>
            <person name="Vanacova S."/>
            <person name="Villalvazo M."/>
            <person name="Haas B.J."/>
            <person name="Pertea M."/>
            <person name="Feldblyum T.V."/>
            <person name="Utterback T.R."/>
            <person name="Shu C.L."/>
            <person name="Osoegawa K."/>
            <person name="de Jong P.J."/>
            <person name="Hrdy I."/>
            <person name="Horvathova L."/>
            <person name="Zubacova Z."/>
            <person name="Dolezal P."/>
            <person name="Malik S.B."/>
            <person name="Logsdon J.M. Jr."/>
            <person name="Henze K."/>
            <person name="Gupta A."/>
            <person name="Wang C.C."/>
            <person name="Dunne R.L."/>
            <person name="Upcroft J.A."/>
            <person name="Upcroft P."/>
            <person name="White O."/>
            <person name="Salzberg S.L."/>
            <person name="Tang P."/>
            <person name="Chiu C.-H."/>
            <person name="Lee Y.-S."/>
            <person name="Embley T.M."/>
            <person name="Coombs G.H."/>
            <person name="Mottram J.C."/>
            <person name="Tachezy J."/>
            <person name="Fraser-Liggett C.M."/>
            <person name="Johnson P.J."/>
        </authorList>
    </citation>
    <scope>NUCLEOTIDE SEQUENCE [LARGE SCALE GENOMIC DNA]</scope>
    <source>
        <strain evidence="1">G3</strain>
    </source>
</reference>
<proteinExistence type="predicted"/>
<protein>
    <recommendedName>
        <fullName evidence="3">BIG2 domain-containing protein</fullName>
    </recommendedName>
</protein>
<keyword evidence="2" id="KW-1185">Reference proteome</keyword>
<dbReference type="VEuPathDB" id="TrichDB:TVAG_358810"/>
<dbReference type="InterPro" id="IPR008964">
    <property type="entry name" value="Invasin/intimin_cell_adhesion"/>
</dbReference>
<dbReference type="SUPFAM" id="SSF49373">
    <property type="entry name" value="Invasin/intimin cell-adhesion fragments"/>
    <property type="match status" value="1"/>
</dbReference>
<evidence type="ECO:0008006" key="3">
    <source>
        <dbReference type="Google" id="ProtNLM"/>
    </source>
</evidence>
<dbReference type="InterPro" id="IPR045197">
    <property type="entry name" value="NUP210-like"/>
</dbReference>
<dbReference type="EMBL" id="DS113325">
    <property type="protein sequence ID" value="EAY11102.1"/>
    <property type="molecule type" value="Genomic_DNA"/>
</dbReference>
<gene>
    <name evidence="1" type="ORF">TVAG_358810</name>
</gene>
<dbReference type="Gene3D" id="2.60.40.1080">
    <property type="match status" value="1"/>
</dbReference>
<reference evidence="1" key="1">
    <citation type="submission" date="2006-10" db="EMBL/GenBank/DDBJ databases">
        <authorList>
            <person name="Amadeo P."/>
            <person name="Zhao Q."/>
            <person name="Wortman J."/>
            <person name="Fraser-Liggett C."/>
            <person name="Carlton J."/>
        </authorList>
    </citation>
    <scope>NUCLEOTIDE SEQUENCE</scope>
    <source>
        <strain evidence="1">G3</strain>
    </source>
</reference>
<accession>A2E884</accession>
<evidence type="ECO:0000313" key="2">
    <source>
        <dbReference type="Proteomes" id="UP000001542"/>
    </source>
</evidence>
<dbReference type="VEuPathDB" id="TrichDB:TVAGG3_1027540"/>
<name>A2E884_TRIV3</name>
<dbReference type="PANTHER" id="PTHR23019">
    <property type="entry name" value="NUCLEAR PORE MEMBRANE GLYCOPROTEIN GP210-RELATED"/>
    <property type="match status" value="1"/>
</dbReference>
<dbReference type="InParanoid" id="A2E884"/>
<dbReference type="STRING" id="5722.A2E884"/>
<dbReference type="Proteomes" id="UP000001542">
    <property type="component" value="Unassembled WGS sequence"/>
</dbReference>
<sequence>MPFKLFGNKPPTYNITAYSGNVKCVSSNEKLLSVQPITSNQYESIVTIAVQYLGPNPEVVQLHAILPNKEEYTIPVYIDRIATARIETNIIYLYANYSVDEYFLRGYDKSGNKIATLDGYNVEWSYNTSEIMRLSPDETDYSTLYSNLDSHIIIQGLLVGKSSLGAKIGDSVIAPNVTLTILDPIYLEPSYKKVLPGCEFYATLCKRIKSDADRCYKIDLTKTKYFFTSDNDKISTVTNDGKVHAVNIGVTQIRVSDQEFPLNRGSMTLEVVAPYGIYIP</sequence>
<organism evidence="1 2">
    <name type="scientific">Trichomonas vaginalis (strain ATCC PRA-98 / G3)</name>
    <dbReference type="NCBI Taxonomy" id="412133"/>
    <lineage>
        <taxon>Eukaryota</taxon>
        <taxon>Metamonada</taxon>
        <taxon>Parabasalia</taxon>
        <taxon>Trichomonadida</taxon>
        <taxon>Trichomonadidae</taxon>
        <taxon>Trichomonas</taxon>
    </lineage>
</organism>
<evidence type="ECO:0000313" key="1">
    <source>
        <dbReference type="EMBL" id="EAY11102.1"/>
    </source>
</evidence>
<dbReference type="KEGG" id="tva:4769053"/>
<dbReference type="PANTHER" id="PTHR23019:SF0">
    <property type="entry name" value="NUCLEAR PORE MEMBRANE GLYCOPROTEIN 210"/>
    <property type="match status" value="1"/>
</dbReference>
<dbReference type="SMR" id="A2E884"/>
<dbReference type="AlphaFoldDB" id="A2E884"/>
<dbReference type="RefSeq" id="XP_001323325.1">
    <property type="nucleotide sequence ID" value="XM_001323290.1"/>
</dbReference>